<dbReference type="InterPro" id="IPR000292">
    <property type="entry name" value="For/NO2_transpt"/>
</dbReference>
<keyword evidence="5 7" id="KW-0472">Membrane</keyword>
<dbReference type="AlphaFoldDB" id="A0A7W5FQR0"/>
<dbReference type="PANTHER" id="PTHR30520:SF6">
    <property type="entry name" value="FORMATE_NITRATE FAMILY TRANSPORTER (EUROFUNG)"/>
    <property type="match status" value="1"/>
</dbReference>
<gene>
    <name evidence="8" type="ORF">FHS18_005824</name>
</gene>
<feature type="transmembrane region" description="Helical" evidence="7">
    <location>
        <begin position="155"/>
        <end position="177"/>
    </location>
</feature>
<evidence type="ECO:0000256" key="1">
    <source>
        <dbReference type="ARBA" id="ARBA00004141"/>
    </source>
</evidence>
<comment type="subcellular location">
    <subcellularLocation>
        <location evidence="1">Membrane</location>
        <topology evidence="1">Multi-pass membrane protein</topology>
    </subcellularLocation>
</comment>
<dbReference type="GO" id="GO:0005886">
    <property type="term" value="C:plasma membrane"/>
    <property type="evidence" value="ECO:0007669"/>
    <property type="project" value="TreeGrafter"/>
</dbReference>
<keyword evidence="3 7" id="KW-0812">Transmembrane</keyword>
<evidence type="ECO:0000256" key="5">
    <source>
        <dbReference type="ARBA" id="ARBA00023136"/>
    </source>
</evidence>
<dbReference type="Pfam" id="PF01226">
    <property type="entry name" value="Form_Nir_trans"/>
    <property type="match status" value="1"/>
</dbReference>
<dbReference type="GO" id="GO:0015499">
    <property type="term" value="F:formate transmembrane transporter activity"/>
    <property type="evidence" value="ECO:0007669"/>
    <property type="project" value="TreeGrafter"/>
</dbReference>
<accession>A0A7W5FQR0</accession>
<keyword evidence="4 7" id="KW-1133">Transmembrane helix</keyword>
<reference evidence="8 9" key="1">
    <citation type="submission" date="2020-08" db="EMBL/GenBank/DDBJ databases">
        <title>Genomic Encyclopedia of Type Strains, Phase III (KMG-III): the genomes of soil and plant-associated and newly described type strains.</title>
        <authorList>
            <person name="Whitman W."/>
        </authorList>
    </citation>
    <scope>NUCLEOTIDE SEQUENCE [LARGE SCALE GENOMIC DNA]</scope>
    <source>
        <strain evidence="8 9">CECT 5862</strain>
    </source>
</reference>
<dbReference type="Gene3D" id="1.20.1080.10">
    <property type="entry name" value="Glycerol uptake facilitator protein"/>
    <property type="match status" value="1"/>
</dbReference>
<keyword evidence="2" id="KW-0813">Transport</keyword>
<feature type="transmembrane region" description="Helical" evidence="7">
    <location>
        <begin position="189"/>
        <end position="210"/>
    </location>
</feature>
<organism evidence="8 9">
    <name type="scientific">Paenibacillus phyllosphaerae</name>
    <dbReference type="NCBI Taxonomy" id="274593"/>
    <lineage>
        <taxon>Bacteria</taxon>
        <taxon>Bacillati</taxon>
        <taxon>Bacillota</taxon>
        <taxon>Bacilli</taxon>
        <taxon>Bacillales</taxon>
        <taxon>Paenibacillaceae</taxon>
        <taxon>Paenibacillus</taxon>
    </lineage>
</organism>
<evidence type="ECO:0000256" key="2">
    <source>
        <dbReference type="ARBA" id="ARBA00022448"/>
    </source>
</evidence>
<dbReference type="RefSeq" id="WP_183603785.1">
    <property type="nucleotide sequence ID" value="NZ_JACHXK010000021.1"/>
</dbReference>
<evidence type="ECO:0000313" key="8">
    <source>
        <dbReference type="EMBL" id="MBB3113711.1"/>
    </source>
</evidence>
<feature type="transmembrane region" description="Helical" evidence="7">
    <location>
        <begin position="63"/>
        <end position="84"/>
    </location>
</feature>
<feature type="transmembrane region" description="Helical" evidence="7">
    <location>
        <begin position="105"/>
        <end position="127"/>
    </location>
</feature>
<dbReference type="FunFam" id="1.20.1080.10:FF:000011">
    <property type="entry name" value="Formate family transporter"/>
    <property type="match status" value="1"/>
</dbReference>
<dbReference type="PANTHER" id="PTHR30520">
    <property type="entry name" value="FORMATE TRANSPORTER-RELATED"/>
    <property type="match status" value="1"/>
</dbReference>
<comment type="similarity">
    <text evidence="6">Belongs to the FNT transporter (TC 1.A.16) family.</text>
</comment>
<comment type="caution">
    <text evidence="8">The sequence shown here is derived from an EMBL/GenBank/DDBJ whole genome shotgun (WGS) entry which is preliminary data.</text>
</comment>
<keyword evidence="9" id="KW-1185">Reference proteome</keyword>
<evidence type="ECO:0000256" key="6">
    <source>
        <dbReference type="ARBA" id="ARBA00049660"/>
    </source>
</evidence>
<name>A0A7W5FQR0_9BACL</name>
<feature type="transmembrane region" description="Helical" evidence="7">
    <location>
        <begin position="230"/>
        <end position="253"/>
    </location>
</feature>
<protein>
    <submittedName>
        <fullName evidence="8">Formate/nitrite transporter</fullName>
    </submittedName>
</protein>
<sequence>MGYAKPEQLAALSVQAGEKKANQPLPAQILLGFAAGAFIAIGFLLAIKVSAGVPASWGGMNGVIGAAVFLLGLILCLGAGGELLTGNMMAVPLAWFAGKVSLRQWVSNWLAITIGNFAGALFVAYVFGHLVGLTEHGAALARMTDLSSGKLEESFFVALLSGIGCNWLVSLAVWMAYGAKDGAGFAIAIWFPTMAFVALGFQHVVANMFLIPATIFAGQADWLDWLSNFIPVYLGNAIGGCVFVGGLYALVYARTLKEKV</sequence>
<proteinExistence type="inferred from homology"/>
<evidence type="ECO:0000256" key="4">
    <source>
        <dbReference type="ARBA" id="ARBA00022989"/>
    </source>
</evidence>
<dbReference type="Proteomes" id="UP000570361">
    <property type="component" value="Unassembled WGS sequence"/>
</dbReference>
<evidence type="ECO:0000256" key="3">
    <source>
        <dbReference type="ARBA" id="ARBA00022692"/>
    </source>
</evidence>
<evidence type="ECO:0000256" key="7">
    <source>
        <dbReference type="SAM" id="Phobius"/>
    </source>
</evidence>
<dbReference type="EMBL" id="JACHXK010000021">
    <property type="protein sequence ID" value="MBB3113711.1"/>
    <property type="molecule type" value="Genomic_DNA"/>
</dbReference>
<dbReference type="InterPro" id="IPR023271">
    <property type="entry name" value="Aquaporin-like"/>
</dbReference>
<evidence type="ECO:0000313" key="9">
    <source>
        <dbReference type="Proteomes" id="UP000570361"/>
    </source>
</evidence>
<feature type="transmembrane region" description="Helical" evidence="7">
    <location>
        <begin position="29"/>
        <end position="51"/>
    </location>
</feature>